<evidence type="ECO:0000256" key="6">
    <source>
        <dbReference type="ARBA" id="ARBA00022801"/>
    </source>
</evidence>
<accession>K0KLC0</accession>
<evidence type="ECO:0000256" key="9">
    <source>
        <dbReference type="ARBA" id="ARBA00023295"/>
    </source>
</evidence>
<dbReference type="GO" id="GO:0008496">
    <property type="term" value="F:mannan endo-1,6-alpha-mannosidase activity"/>
    <property type="evidence" value="ECO:0007669"/>
    <property type="project" value="UniProtKB-EC"/>
</dbReference>
<keyword evidence="8" id="KW-0325">Glycoprotein</keyword>
<dbReference type="EMBL" id="CAIF01000224">
    <property type="protein sequence ID" value="CCH46055.1"/>
    <property type="molecule type" value="Genomic_DNA"/>
</dbReference>
<comment type="caution">
    <text evidence="13">The sequence shown here is derived from an EMBL/GenBank/DDBJ whole genome shotgun (WGS) entry which is preliminary data.</text>
</comment>
<dbReference type="GO" id="GO:0012505">
    <property type="term" value="C:endomembrane system"/>
    <property type="evidence" value="ECO:0007669"/>
    <property type="project" value="UniProtKB-SubCell"/>
</dbReference>
<dbReference type="InterPro" id="IPR005198">
    <property type="entry name" value="Glyco_hydro_76"/>
</dbReference>
<dbReference type="PANTHER" id="PTHR12145">
    <property type="entry name" value="MANNAN ENDO-1,6-ALPHA-MANNOSIDASE DCW1"/>
    <property type="match status" value="1"/>
</dbReference>
<sequence length="395" mass="44048">MRFTHLVISSLTFIQSLALDLDTSDSKSICKAASTIAQGALHYYDGSEYGGSVGCFKPPYYWWEYGVAFGSLIKYQHLCEDNTHENLVYNAIVSQMGDDKNYQPTNQSNTEGNDDQATWGLTVLEAAENGFKSPEQDGHPSWTQLAKNVFDAIYKRWDEDSCNGGLRWQYEESRGGYNYKATVANANLFQMSARLARLTGETKYVDSAKEIYNWILGSGLAHEGEWGIEVYDGSYTDDNCTDVTKVLWTYNYGVLLAGTAYLYDVTKDEEWKDRTSKIISGSQILYNNTVLYERACQTYDICNTDQRVFKAIYARYLAIAAKLIPDTAETVKGLIEPSAEAAAQSCSGGSDGVTCGLNWNIDGWDGKYGLGEQLSALEIIQNLLVTDRDGPKKHN</sequence>
<comment type="catalytic activity">
    <reaction evidence="1">
        <text>Random hydrolysis of (1-&gt;6)-alpha-D-mannosidic linkages in unbranched (1-&gt;6)-mannans.</text>
        <dbReference type="EC" id="3.2.1.101"/>
    </reaction>
</comment>
<comment type="subcellular location">
    <subcellularLocation>
        <location evidence="2">Endomembrane system</location>
    </subcellularLocation>
</comment>
<proteinExistence type="inferred from homology"/>
<protein>
    <recommendedName>
        <fullName evidence="4">mannan endo-1,6-alpha-mannosidase</fullName>
        <ecNumber evidence="4">3.2.1.101</ecNumber>
    </recommendedName>
</protein>
<dbReference type="FunFam" id="1.50.10.20:FF:000006">
    <property type="entry name" value="Mannan endo-1,6-alpha-mannosidase"/>
    <property type="match status" value="1"/>
</dbReference>
<evidence type="ECO:0000256" key="8">
    <source>
        <dbReference type="ARBA" id="ARBA00023180"/>
    </source>
</evidence>
<dbReference type="GO" id="GO:0007117">
    <property type="term" value="P:budding cell bud growth"/>
    <property type="evidence" value="ECO:0007669"/>
    <property type="project" value="TreeGrafter"/>
</dbReference>
<evidence type="ECO:0000313" key="13">
    <source>
        <dbReference type="EMBL" id="CCH46055.1"/>
    </source>
</evidence>
<dbReference type="AlphaFoldDB" id="K0KLC0"/>
<keyword evidence="9 13" id="KW-0326">Glycosidase</keyword>
<dbReference type="Gene3D" id="1.50.10.20">
    <property type="match status" value="1"/>
</dbReference>
<evidence type="ECO:0000256" key="7">
    <source>
        <dbReference type="ARBA" id="ARBA00023136"/>
    </source>
</evidence>
<evidence type="ECO:0000256" key="3">
    <source>
        <dbReference type="ARBA" id="ARBA00009699"/>
    </source>
</evidence>
<keyword evidence="5 12" id="KW-0732">Signal</keyword>
<evidence type="ECO:0000256" key="5">
    <source>
        <dbReference type="ARBA" id="ARBA00022729"/>
    </source>
</evidence>
<reference evidence="13 14" key="1">
    <citation type="journal article" date="2012" name="Eukaryot. Cell">
        <title>Draft genome sequence of Wickerhamomyces ciferrii NRRL Y-1031 F-60-10.</title>
        <authorList>
            <person name="Schneider J."/>
            <person name="Andrea H."/>
            <person name="Blom J."/>
            <person name="Jaenicke S."/>
            <person name="Ruckert C."/>
            <person name="Schorsch C."/>
            <person name="Szczepanowski R."/>
            <person name="Farwick M."/>
            <person name="Goesmann A."/>
            <person name="Puhler A."/>
            <person name="Schaffer S."/>
            <person name="Tauch A."/>
            <person name="Kohler T."/>
            <person name="Brinkrolf K."/>
        </authorList>
    </citation>
    <scope>NUCLEOTIDE SEQUENCE [LARGE SCALE GENOMIC DNA]</scope>
    <source>
        <strain evidence="14">ATCC 14091 / BCRC 22168 / CBS 111 / JCM 3599 / NBRC 0793 / NRRL Y-1031 F-60-10</strain>
    </source>
</reference>
<keyword evidence="10" id="KW-0961">Cell wall biogenesis/degradation</keyword>
<keyword evidence="7" id="KW-0472">Membrane</keyword>
<evidence type="ECO:0000256" key="12">
    <source>
        <dbReference type="SAM" id="SignalP"/>
    </source>
</evidence>
<comment type="function">
    <text evidence="11">Required for normal synthesis of the cell wall.</text>
</comment>
<feature type="chain" id="PRO_5003834376" description="mannan endo-1,6-alpha-mannosidase" evidence="12">
    <location>
        <begin position="19"/>
        <end position="395"/>
    </location>
</feature>
<gene>
    <name evidence="13" type="ORF">BN7_5643</name>
</gene>
<evidence type="ECO:0000256" key="2">
    <source>
        <dbReference type="ARBA" id="ARBA00004308"/>
    </source>
</evidence>
<keyword evidence="14" id="KW-1185">Reference proteome</keyword>
<dbReference type="InterPro" id="IPR008928">
    <property type="entry name" value="6-hairpin_glycosidase_sf"/>
</dbReference>
<dbReference type="PIRSF" id="PIRSF016302">
    <property type="entry name" value="Man_a_manosd"/>
    <property type="match status" value="1"/>
</dbReference>
<dbReference type="HOGENOM" id="CLU_025694_1_2_1"/>
<organism evidence="13 14">
    <name type="scientific">Wickerhamomyces ciferrii (strain ATCC 14091 / BCRC 22168 / CBS 111 / JCM 3599 / NBRC 0793 / NRRL Y-1031 F-60-10)</name>
    <name type="common">Yeast</name>
    <name type="synonym">Pichia ciferrii</name>
    <dbReference type="NCBI Taxonomy" id="1206466"/>
    <lineage>
        <taxon>Eukaryota</taxon>
        <taxon>Fungi</taxon>
        <taxon>Dikarya</taxon>
        <taxon>Ascomycota</taxon>
        <taxon>Saccharomycotina</taxon>
        <taxon>Saccharomycetes</taxon>
        <taxon>Phaffomycetales</taxon>
        <taxon>Wickerhamomycetaceae</taxon>
        <taxon>Wickerhamomyces</taxon>
    </lineage>
</organism>
<evidence type="ECO:0000313" key="14">
    <source>
        <dbReference type="Proteomes" id="UP000009328"/>
    </source>
</evidence>
<keyword evidence="6 13" id="KW-0378">Hydrolase</keyword>
<feature type="signal peptide" evidence="12">
    <location>
        <begin position="1"/>
        <end position="18"/>
    </location>
</feature>
<dbReference type="InParanoid" id="K0KLC0"/>
<comment type="similarity">
    <text evidence="3">Belongs to the glycosyl hydrolase 76 family.</text>
</comment>
<dbReference type="GO" id="GO:0009272">
    <property type="term" value="P:fungal-type cell wall biogenesis"/>
    <property type="evidence" value="ECO:0007669"/>
    <property type="project" value="TreeGrafter"/>
</dbReference>
<dbReference type="eggNOG" id="ENOG502QSWP">
    <property type="taxonomic scope" value="Eukaryota"/>
</dbReference>
<dbReference type="InterPro" id="IPR014480">
    <property type="entry name" value="Mannan-1_6-alpha_mannosidase"/>
</dbReference>
<dbReference type="GO" id="GO:0071555">
    <property type="term" value="P:cell wall organization"/>
    <property type="evidence" value="ECO:0007669"/>
    <property type="project" value="UniProtKB-KW"/>
</dbReference>
<dbReference type="GO" id="GO:0016052">
    <property type="term" value="P:carbohydrate catabolic process"/>
    <property type="evidence" value="ECO:0007669"/>
    <property type="project" value="InterPro"/>
</dbReference>
<evidence type="ECO:0000256" key="10">
    <source>
        <dbReference type="ARBA" id="ARBA00023316"/>
    </source>
</evidence>
<evidence type="ECO:0000256" key="1">
    <source>
        <dbReference type="ARBA" id="ARBA00001452"/>
    </source>
</evidence>
<dbReference type="SUPFAM" id="SSF48208">
    <property type="entry name" value="Six-hairpin glycosidases"/>
    <property type="match status" value="1"/>
</dbReference>
<dbReference type="Pfam" id="PF03663">
    <property type="entry name" value="Glyco_hydro_76"/>
    <property type="match status" value="1"/>
</dbReference>
<dbReference type="Proteomes" id="UP000009328">
    <property type="component" value="Unassembled WGS sequence"/>
</dbReference>
<name>K0KLC0_WICCF</name>
<evidence type="ECO:0000256" key="11">
    <source>
        <dbReference type="ARBA" id="ARBA00054068"/>
    </source>
</evidence>
<dbReference type="EC" id="3.2.1.101" evidence="4"/>
<dbReference type="PANTHER" id="PTHR12145:SF21">
    <property type="entry name" value="MANNAN ENDO-1,6-ALPHA-MANNOSIDASE DFG5"/>
    <property type="match status" value="1"/>
</dbReference>
<dbReference type="STRING" id="1206466.K0KLC0"/>
<evidence type="ECO:0000256" key="4">
    <source>
        <dbReference type="ARBA" id="ARBA00012350"/>
    </source>
</evidence>